<dbReference type="EMBL" id="WTYF01000003">
    <property type="protein sequence ID" value="MXO50067.1"/>
    <property type="molecule type" value="Genomic_DNA"/>
</dbReference>
<protein>
    <recommendedName>
        <fullName evidence="3">YdeI/OmpD-associated family protein</fullName>
    </recommendedName>
</protein>
<sequence>MLDGDAALSGKWQALTPLARNEWICWTISAKQEATRQKRRTRLREEVLDGKKRPCCWPGCPHRRESARKWVDA</sequence>
<proteinExistence type="predicted"/>
<evidence type="ECO:0008006" key="3">
    <source>
        <dbReference type="Google" id="ProtNLM"/>
    </source>
</evidence>
<evidence type="ECO:0000313" key="2">
    <source>
        <dbReference type="Proteomes" id="UP000444185"/>
    </source>
</evidence>
<dbReference type="Proteomes" id="UP000444185">
    <property type="component" value="Unassembled WGS sequence"/>
</dbReference>
<dbReference type="OrthoDB" id="9803948at2"/>
<evidence type="ECO:0000313" key="1">
    <source>
        <dbReference type="EMBL" id="MXO50067.1"/>
    </source>
</evidence>
<name>A0A844XXZ7_9SPHN</name>
<comment type="caution">
    <text evidence="1">The sequence shown here is derived from an EMBL/GenBank/DDBJ whole genome shotgun (WGS) entry which is preliminary data.</text>
</comment>
<accession>A0A844XXZ7</accession>
<organism evidence="1 2">
    <name type="scientific">Qipengyuania gaetbuli</name>
    <dbReference type="NCBI Taxonomy" id="266952"/>
    <lineage>
        <taxon>Bacteria</taxon>
        <taxon>Pseudomonadati</taxon>
        <taxon>Pseudomonadota</taxon>
        <taxon>Alphaproteobacteria</taxon>
        <taxon>Sphingomonadales</taxon>
        <taxon>Erythrobacteraceae</taxon>
        <taxon>Qipengyuania</taxon>
    </lineage>
</organism>
<reference evidence="1 2" key="1">
    <citation type="submission" date="2019-12" db="EMBL/GenBank/DDBJ databases">
        <title>Genomic-based taxomic classification of the family Erythrobacteraceae.</title>
        <authorList>
            <person name="Xu L."/>
        </authorList>
    </citation>
    <scope>NUCLEOTIDE SEQUENCE [LARGE SCALE GENOMIC DNA]</scope>
    <source>
        <strain evidence="1 2">DSM 16225</strain>
    </source>
</reference>
<keyword evidence="2" id="KW-1185">Reference proteome</keyword>
<dbReference type="RefSeq" id="WP_160606382.1">
    <property type="nucleotide sequence ID" value="NZ_WTYF01000003.1"/>
</dbReference>
<dbReference type="AlphaFoldDB" id="A0A844XXZ7"/>
<dbReference type="Pfam" id="PF13376">
    <property type="entry name" value="OmdA"/>
    <property type="match status" value="1"/>
</dbReference>
<gene>
    <name evidence="1" type="ORF">GRI42_01965</name>
</gene>